<dbReference type="RefSeq" id="XP_011299398.1">
    <property type="nucleotide sequence ID" value="XM_011301096.1"/>
</dbReference>
<dbReference type="AlphaFoldDB" id="A0A0C9R722"/>
<sequence>MDISFHAKITGGKMAVILGTAVAITAFSACIAPLLQGPDDDDNEVEESKKTLNRTTRSVQKSQSSLMTIFLNGLRKIGIIAPSESEKNPEKGCQNPLAKGNTLFTCFSPVVPVVETSRTPRGVTANVREPVHDSLVYPEEDSDPRKIMQCVNINVVLSRSSQSTQTEDDYLSALESTRASQTHRIHVAPAVAPKSSDVGIQADPLMTEVRTAFPSSTSSSQANSLITDESSTSSVAPPAKSLSSVIQNFTDDRASKISEQGIRKPPRARPPKKIITEAIIHQDASLSSNRIPMLSRSKSAGAFEIRSTPTGRFSYVPLSQNHSFMRCSSSTLEPPSATTYPLQLPAPKSSRIQECRQSEKMLSDSSSLAGRILRSCKSFQIAKSNSGRESKTMGAQTYSSDHLTRTRRIYLAEASRPSVMTQDLENEIRTEEYSNSEVMSSTRVLNASTGSPSQNDPKRPQEFLKKPTEFPHDLAHGDNQEETIEKRWNRCMDHIIRNTNTLLERYKSLASNDSENIFNECPEMPSKPPEVLLCHNPTGSKTTISDFQTNFRDLSKEKRGIADRLRDFFRRRGKRKYQSVFQESDTTFERPLRWNLMRPQQSNSL</sequence>
<feature type="compositionally biased region" description="Polar residues" evidence="1">
    <location>
        <begin position="433"/>
        <end position="455"/>
    </location>
</feature>
<keyword evidence="2" id="KW-0472">Membrane</keyword>
<keyword evidence="4" id="KW-1185">Reference proteome</keyword>
<organism evidence="3">
    <name type="scientific">Fopius arisanus</name>
    <dbReference type="NCBI Taxonomy" id="64838"/>
    <lineage>
        <taxon>Eukaryota</taxon>
        <taxon>Metazoa</taxon>
        <taxon>Ecdysozoa</taxon>
        <taxon>Arthropoda</taxon>
        <taxon>Hexapoda</taxon>
        <taxon>Insecta</taxon>
        <taxon>Pterygota</taxon>
        <taxon>Neoptera</taxon>
        <taxon>Endopterygota</taxon>
        <taxon>Hymenoptera</taxon>
        <taxon>Apocrita</taxon>
        <taxon>Ichneumonoidea</taxon>
        <taxon>Braconidae</taxon>
        <taxon>Opiinae</taxon>
        <taxon>Fopius</taxon>
    </lineage>
</organism>
<dbReference type="GeneID" id="105264302"/>
<protein>
    <submittedName>
        <fullName evidence="3">Syne1_2 protein</fullName>
    </submittedName>
</protein>
<name>A0A0C9R722_9HYME</name>
<feature type="region of interest" description="Disordered" evidence="1">
    <location>
        <begin position="213"/>
        <end position="239"/>
    </location>
</feature>
<evidence type="ECO:0000313" key="5">
    <source>
        <dbReference type="RefSeq" id="XP_011299398.1"/>
    </source>
</evidence>
<feature type="transmembrane region" description="Helical" evidence="2">
    <location>
        <begin position="12"/>
        <end position="35"/>
    </location>
</feature>
<reference evidence="5" key="2">
    <citation type="submission" date="2025-04" db="UniProtKB">
        <authorList>
            <consortium name="RefSeq"/>
        </authorList>
    </citation>
    <scope>IDENTIFICATION</scope>
    <source>
        <strain evidence="5">USDA-PBARC FA_bdor</strain>
        <tissue evidence="5">Whole organism</tissue>
    </source>
</reference>
<evidence type="ECO:0000313" key="3">
    <source>
        <dbReference type="EMBL" id="JAG72328.1"/>
    </source>
</evidence>
<dbReference type="Proteomes" id="UP000694866">
    <property type="component" value="Unplaced"/>
</dbReference>
<evidence type="ECO:0000313" key="4">
    <source>
        <dbReference type="Proteomes" id="UP000694866"/>
    </source>
</evidence>
<gene>
    <name evidence="3" type="primary">Syne1_2</name>
    <name evidence="5" type="synonym">LOC105264302</name>
    <name evidence="3" type="ORF">g.8044</name>
</gene>
<keyword evidence="2" id="KW-1133">Transmembrane helix</keyword>
<feature type="region of interest" description="Disordered" evidence="1">
    <location>
        <begin position="432"/>
        <end position="464"/>
    </location>
</feature>
<dbReference type="KEGG" id="fas:105264302"/>
<accession>A0A9R1SYD7</accession>
<evidence type="ECO:0000256" key="1">
    <source>
        <dbReference type="SAM" id="MobiDB-lite"/>
    </source>
</evidence>
<keyword evidence="2" id="KW-0812">Transmembrane</keyword>
<evidence type="ECO:0000256" key="2">
    <source>
        <dbReference type="SAM" id="Phobius"/>
    </source>
</evidence>
<proteinExistence type="predicted"/>
<accession>A0A0C9R722</accession>
<dbReference type="EMBL" id="GBYB01002561">
    <property type="protein sequence ID" value="JAG72328.1"/>
    <property type="molecule type" value="Transcribed_RNA"/>
</dbReference>
<feature type="region of interest" description="Disordered" evidence="1">
    <location>
        <begin position="38"/>
        <end position="59"/>
    </location>
</feature>
<reference evidence="3" key="1">
    <citation type="submission" date="2015-01" db="EMBL/GenBank/DDBJ databases">
        <title>Transcriptome Assembly of Fopius arisanus.</title>
        <authorList>
            <person name="Geib S."/>
        </authorList>
    </citation>
    <scope>NUCLEOTIDE SEQUENCE</scope>
</reference>
<dbReference type="OrthoDB" id="10534767at2759"/>